<organism evidence="2">
    <name type="scientific">Cacopsylla melanoneura</name>
    <dbReference type="NCBI Taxonomy" id="428564"/>
    <lineage>
        <taxon>Eukaryota</taxon>
        <taxon>Metazoa</taxon>
        <taxon>Ecdysozoa</taxon>
        <taxon>Arthropoda</taxon>
        <taxon>Hexapoda</taxon>
        <taxon>Insecta</taxon>
        <taxon>Pterygota</taxon>
        <taxon>Neoptera</taxon>
        <taxon>Paraneoptera</taxon>
        <taxon>Hemiptera</taxon>
        <taxon>Sternorrhyncha</taxon>
        <taxon>Psylloidea</taxon>
        <taxon>Psyllidae</taxon>
        <taxon>Psyllinae</taxon>
        <taxon>Cacopsylla</taxon>
    </lineage>
</organism>
<dbReference type="EMBL" id="HBUF01599445">
    <property type="protein sequence ID" value="CAG6775693.1"/>
    <property type="molecule type" value="Transcribed_RNA"/>
</dbReference>
<sequence>MCPHARKLSLLKIYALFTYSSMGKIQFHFIIKSIEEPQLLNIKEVISKNQVSRTHDLWFGRRTAVIIGGNVNGPRSRGSPRRTSISSSKNQPNSRTWCSHSDSYKRLSDSVS</sequence>
<protein>
    <submittedName>
        <fullName evidence="2">Uncharacterized protein</fullName>
    </submittedName>
</protein>
<feature type="compositionally biased region" description="Low complexity" evidence="1">
    <location>
        <begin position="73"/>
        <end position="88"/>
    </location>
</feature>
<evidence type="ECO:0000256" key="1">
    <source>
        <dbReference type="SAM" id="MobiDB-lite"/>
    </source>
</evidence>
<feature type="compositionally biased region" description="Basic and acidic residues" evidence="1">
    <location>
        <begin position="102"/>
        <end position="112"/>
    </location>
</feature>
<accession>A0A8D9F2X4</accession>
<feature type="region of interest" description="Disordered" evidence="1">
    <location>
        <begin position="69"/>
        <end position="112"/>
    </location>
</feature>
<evidence type="ECO:0000313" key="2">
    <source>
        <dbReference type="EMBL" id="CAG6775693.1"/>
    </source>
</evidence>
<name>A0A8D9F2X4_9HEMI</name>
<reference evidence="2" key="1">
    <citation type="submission" date="2021-05" db="EMBL/GenBank/DDBJ databases">
        <authorList>
            <person name="Alioto T."/>
            <person name="Alioto T."/>
            <person name="Gomez Garrido J."/>
        </authorList>
    </citation>
    <scope>NUCLEOTIDE SEQUENCE</scope>
</reference>
<feature type="compositionally biased region" description="Polar residues" evidence="1">
    <location>
        <begin position="89"/>
        <end position="101"/>
    </location>
</feature>
<proteinExistence type="predicted"/>
<dbReference type="AlphaFoldDB" id="A0A8D9F2X4"/>